<protein>
    <submittedName>
        <fullName evidence="2">Uncharacterized protein</fullName>
    </submittedName>
</protein>
<evidence type="ECO:0000313" key="3">
    <source>
        <dbReference type="Proteomes" id="UP001600064"/>
    </source>
</evidence>
<dbReference type="Proteomes" id="UP001600064">
    <property type="component" value="Unassembled WGS sequence"/>
</dbReference>
<keyword evidence="3" id="KW-1185">Reference proteome</keyword>
<organism evidence="2 3">
    <name type="scientific">Remersonia thermophila</name>
    <dbReference type="NCBI Taxonomy" id="72144"/>
    <lineage>
        <taxon>Eukaryota</taxon>
        <taxon>Fungi</taxon>
        <taxon>Dikarya</taxon>
        <taxon>Ascomycota</taxon>
        <taxon>Pezizomycotina</taxon>
        <taxon>Sordariomycetes</taxon>
        <taxon>Sordariomycetidae</taxon>
        <taxon>Sordariales</taxon>
        <taxon>Sordariales incertae sedis</taxon>
        <taxon>Remersonia</taxon>
    </lineage>
</organism>
<dbReference type="GeneID" id="98122610"/>
<feature type="compositionally biased region" description="Low complexity" evidence="1">
    <location>
        <begin position="131"/>
        <end position="145"/>
    </location>
</feature>
<feature type="compositionally biased region" description="Low complexity" evidence="1">
    <location>
        <begin position="567"/>
        <end position="583"/>
    </location>
</feature>
<feature type="compositionally biased region" description="Acidic residues" evidence="1">
    <location>
        <begin position="512"/>
        <end position="540"/>
    </location>
</feature>
<evidence type="ECO:0000256" key="1">
    <source>
        <dbReference type="SAM" id="MobiDB-lite"/>
    </source>
</evidence>
<feature type="compositionally biased region" description="Basic residues" evidence="1">
    <location>
        <begin position="546"/>
        <end position="562"/>
    </location>
</feature>
<gene>
    <name evidence="2" type="ORF">VTJ83DRAFT_1770</name>
</gene>
<feature type="region of interest" description="Disordered" evidence="1">
    <location>
        <begin position="213"/>
        <end position="239"/>
    </location>
</feature>
<feature type="region of interest" description="Disordered" evidence="1">
    <location>
        <begin position="1"/>
        <end position="176"/>
    </location>
</feature>
<feature type="region of interest" description="Disordered" evidence="1">
    <location>
        <begin position="273"/>
        <end position="413"/>
    </location>
</feature>
<accession>A0ABR4DID6</accession>
<proteinExistence type="predicted"/>
<reference evidence="2 3" key="1">
    <citation type="journal article" date="2024" name="Commun. Biol.">
        <title>Comparative genomic analysis of thermophilic fungi reveals convergent evolutionary adaptations and gene losses.</title>
        <authorList>
            <person name="Steindorff A.S."/>
            <person name="Aguilar-Pontes M.V."/>
            <person name="Robinson A.J."/>
            <person name="Andreopoulos B."/>
            <person name="LaButti K."/>
            <person name="Kuo A."/>
            <person name="Mondo S."/>
            <person name="Riley R."/>
            <person name="Otillar R."/>
            <person name="Haridas S."/>
            <person name="Lipzen A."/>
            <person name="Grimwood J."/>
            <person name="Schmutz J."/>
            <person name="Clum A."/>
            <person name="Reid I.D."/>
            <person name="Moisan M.C."/>
            <person name="Butler G."/>
            <person name="Nguyen T.T.M."/>
            <person name="Dewar K."/>
            <person name="Conant G."/>
            <person name="Drula E."/>
            <person name="Henrissat B."/>
            <person name="Hansel C."/>
            <person name="Singer S."/>
            <person name="Hutchinson M.I."/>
            <person name="de Vries R.P."/>
            <person name="Natvig D.O."/>
            <person name="Powell A.J."/>
            <person name="Tsang A."/>
            <person name="Grigoriev I.V."/>
        </authorList>
    </citation>
    <scope>NUCLEOTIDE SEQUENCE [LARGE SCALE GENOMIC DNA]</scope>
    <source>
        <strain evidence="2 3">ATCC 22073</strain>
    </source>
</reference>
<feature type="compositionally biased region" description="Basic and acidic residues" evidence="1">
    <location>
        <begin position="119"/>
        <end position="129"/>
    </location>
</feature>
<feature type="compositionally biased region" description="Polar residues" evidence="1">
    <location>
        <begin position="282"/>
        <end position="306"/>
    </location>
</feature>
<comment type="caution">
    <text evidence="2">The sequence shown here is derived from an EMBL/GenBank/DDBJ whole genome shotgun (WGS) entry which is preliminary data.</text>
</comment>
<feature type="region of interest" description="Disordered" evidence="1">
    <location>
        <begin position="453"/>
        <end position="583"/>
    </location>
</feature>
<sequence length="583" mass="62770">MAPQLGTEQPAKMGDETASSLFPNRPIRPLPKRRLRERLSPEVADSIQYPPVPQTTPSLFSYPYPLTEERTDPASTTRETGPSHADPRQAKSNGVATEPEADVENGHSGAGSTAQHGDLVSRPKADPGRCADSLLGASAASSADGYDLFENTNNKKRKIPTAGDSAPGGVHGLSDSSVGAVVVPPSGRFIEGQETTAPASAAYYAGSLASSAHNVPGPGRGRFGRPRSGKSPLRPLYDATNSWARRTAKARGQWSAGTGESTGIISNAIANAEKLPAHPGQENISLLQQSTKRSPATTQFTFTCEQVPSGLTWPGSDRRIHPASQPAAGAAGHNKENWPRAPQAAAAGHVPPPAPPSAEMGAKDAHPRNGVGGAETPHATPPRKSTRRRTTKSYLVAAEERRRATQLYNKRHPPKPDEIWICHFCEYEWIFGHPPEALVRAYEIKERKQKQLEEQRRAQWERMKKGKHKGKKNSKLPNKSSHAGGQDGMHHHADSRGGVAGDHHHYGHGQGEEEEEEEEYYDEDEYYDDEEYDVDDEDEIVEQHAGHGHGHVHHGHLQHHGSGHGSAGSFSGGSVVAHDGGGT</sequence>
<dbReference type="EMBL" id="JAZGUE010000002">
    <property type="protein sequence ID" value="KAL2269586.1"/>
    <property type="molecule type" value="Genomic_DNA"/>
</dbReference>
<dbReference type="RefSeq" id="XP_070868310.1">
    <property type="nucleotide sequence ID" value="XM_071007966.1"/>
</dbReference>
<feature type="compositionally biased region" description="Basic and acidic residues" evidence="1">
    <location>
        <begin position="453"/>
        <end position="463"/>
    </location>
</feature>
<name>A0ABR4DID6_9PEZI</name>
<feature type="compositionally biased region" description="Basic residues" evidence="1">
    <location>
        <begin position="464"/>
        <end position="474"/>
    </location>
</feature>
<feature type="compositionally biased region" description="Low complexity" evidence="1">
    <location>
        <begin position="339"/>
        <end position="349"/>
    </location>
</feature>
<evidence type="ECO:0000313" key="2">
    <source>
        <dbReference type="EMBL" id="KAL2269586.1"/>
    </source>
</evidence>